<dbReference type="OrthoDB" id="8564199at2"/>
<evidence type="ECO:0000313" key="1">
    <source>
        <dbReference type="EMBL" id="PVX30969.1"/>
    </source>
</evidence>
<dbReference type="EMBL" id="QENQ01000001">
    <property type="protein sequence ID" value="PVX30969.1"/>
    <property type="molecule type" value="Genomic_DNA"/>
</dbReference>
<dbReference type="Proteomes" id="UP000245890">
    <property type="component" value="Unassembled WGS sequence"/>
</dbReference>
<keyword evidence="2" id="KW-1185">Reference proteome</keyword>
<proteinExistence type="predicted"/>
<dbReference type="Pfam" id="PF06891">
    <property type="entry name" value="P2_Phage_GpR"/>
    <property type="match status" value="1"/>
</dbReference>
<evidence type="ECO:0000313" key="2">
    <source>
        <dbReference type="Proteomes" id="UP000245890"/>
    </source>
</evidence>
<protein>
    <submittedName>
        <fullName evidence="1">Phage tail protein</fullName>
    </submittedName>
</protein>
<reference evidence="1 2" key="1">
    <citation type="submission" date="2018-05" db="EMBL/GenBank/DDBJ databases">
        <title>Description of Sphingomonas pokkalii sp nov, isolated from the rhizosphere of saline tolerant pokkali rice and its draft genome analysis.</title>
        <authorList>
            <person name="Menon R."/>
            <person name="Kumari S."/>
            <person name="Rameshkumar N."/>
        </authorList>
    </citation>
    <scope>NUCLEOTIDE SEQUENCE [LARGE SCALE GENOMIC DNA]</scope>
    <source>
        <strain evidence="1 2">L3B27</strain>
    </source>
</reference>
<dbReference type="InterPro" id="IPR009678">
    <property type="entry name" value="Phage_tail_completion_R"/>
</dbReference>
<organism evidence="1 2">
    <name type="scientific">Sphingomonas pokkalii</name>
    <dbReference type="NCBI Taxonomy" id="2175090"/>
    <lineage>
        <taxon>Bacteria</taxon>
        <taxon>Pseudomonadati</taxon>
        <taxon>Pseudomonadota</taxon>
        <taxon>Alphaproteobacteria</taxon>
        <taxon>Sphingomonadales</taxon>
        <taxon>Sphingomonadaceae</taxon>
        <taxon>Sphingomonas</taxon>
    </lineage>
</organism>
<dbReference type="RefSeq" id="WP_116470363.1">
    <property type="nucleotide sequence ID" value="NZ_QENQ01000001.1"/>
</dbReference>
<accession>A0A2U0SI07</accession>
<gene>
    <name evidence="1" type="ORF">DD559_17890</name>
</gene>
<comment type="caution">
    <text evidence="1">The sequence shown here is derived from an EMBL/GenBank/DDBJ whole genome shotgun (WGS) entry which is preliminary data.</text>
</comment>
<dbReference type="AlphaFoldDB" id="A0A2U0SI07"/>
<sequence>MQKPDGLRRVLLAHVPQLRDDPAKLSMFVDRGRVAAGPGTLAFEYRYTLNLVLQEYAGAIDGLMVPILAWIADAQPDLLQAGQQEPFRFESELLASDAADVSIWIELTEIVTVQPQASGGFTTAHPEAPRLTDAFDGLCCVPLWHLFLRDAPADETRLVAEHGE</sequence>
<name>A0A2U0SI07_9SPHN</name>